<evidence type="ECO:0000259" key="12">
    <source>
        <dbReference type="PROSITE" id="PS50885"/>
    </source>
</evidence>
<evidence type="ECO:0000256" key="4">
    <source>
        <dbReference type="ARBA" id="ARBA00022475"/>
    </source>
</evidence>
<comment type="subcellular location">
    <subcellularLocation>
        <location evidence="2">Cell membrane</location>
        <topology evidence="2">Multi-pass membrane protein</topology>
    </subcellularLocation>
</comment>
<dbReference type="Gene3D" id="1.10.287.130">
    <property type="match status" value="1"/>
</dbReference>
<feature type="transmembrane region" description="Helical" evidence="10">
    <location>
        <begin position="12"/>
        <end position="30"/>
    </location>
</feature>
<evidence type="ECO:0000256" key="6">
    <source>
        <dbReference type="ARBA" id="ARBA00022679"/>
    </source>
</evidence>
<evidence type="ECO:0000256" key="7">
    <source>
        <dbReference type="ARBA" id="ARBA00022741"/>
    </source>
</evidence>
<dbReference type="GO" id="GO:0005886">
    <property type="term" value="C:plasma membrane"/>
    <property type="evidence" value="ECO:0007669"/>
    <property type="project" value="UniProtKB-SubCell"/>
</dbReference>
<dbReference type="Gene3D" id="1.10.8.500">
    <property type="entry name" value="HAMP domain in histidine kinase"/>
    <property type="match status" value="1"/>
</dbReference>
<dbReference type="SUPFAM" id="SSF47384">
    <property type="entry name" value="Homodimeric domain of signal transducing histidine kinase"/>
    <property type="match status" value="1"/>
</dbReference>
<dbReference type="Pfam" id="PF00512">
    <property type="entry name" value="HisKA"/>
    <property type="match status" value="1"/>
</dbReference>
<keyword evidence="10" id="KW-0472">Membrane</keyword>
<protein>
    <recommendedName>
        <fullName evidence="3">histidine kinase</fullName>
        <ecNumber evidence="3">2.7.13.3</ecNumber>
    </recommendedName>
</protein>
<dbReference type="CDD" id="cd06225">
    <property type="entry name" value="HAMP"/>
    <property type="match status" value="1"/>
</dbReference>
<dbReference type="Pfam" id="PF02518">
    <property type="entry name" value="HATPase_c"/>
    <property type="match status" value="1"/>
</dbReference>
<dbReference type="CDD" id="cd00082">
    <property type="entry name" value="HisKA"/>
    <property type="match status" value="1"/>
</dbReference>
<keyword evidence="5" id="KW-0597">Phosphoprotein</keyword>
<evidence type="ECO:0000256" key="1">
    <source>
        <dbReference type="ARBA" id="ARBA00000085"/>
    </source>
</evidence>
<dbReference type="GO" id="GO:0000155">
    <property type="term" value="F:phosphorelay sensor kinase activity"/>
    <property type="evidence" value="ECO:0007669"/>
    <property type="project" value="InterPro"/>
</dbReference>
<dbReference type="InterPro" id="IPR050980">
    <property type="entry name" value="2C_sensor_his_kinase"/>
</dbReference>
<dbReference type="SUPFAM" id="SSF55874">
    <property type="entry name" value="ATPase domain of HSP90 chaperone/DNA topoisomerase II/histidine kinase"/>
    <property type="match status" value="1"/>
</dbReference>
<comment type="catalytic activity">
    <reaction evidence="1">
        <text>ATP + protein L-histidine = ADP + protein N-phospho-L-histidine.</text>
        <dbReference type="EC" id="2.7.13.3"/>
    </reaction>
</comment>
<evidence type="ECO:0000256" key="3">
    <source>
        <dbReference type="ARBA" id="ARBA00012438"/>
    </source>
</evidence>
<dbReference type="PROSITE" id="PS50885">
    <property type="entry name" value="HAMP"/>
    <property type="match status" value="1"/>
</dbReference>
<evidence type="ECO:0000256" key="9">
    <source>
        <dbReference type="ARBA" id="ARBA00022840"/>
    </source>
</evidence>
<evidence type="ECO:0000256" key="5">
    <source>
        <dbReference type="ARBA" id="ARBA00022553"/>
    </source>
</evidence>
<dbReference type="InterPro" id="IPR036890">
    <property type="entry name" value="HATPase_C_sf"/>
</dbReference>
<evidence type="ECO:0000256" key="10">
    <source>
        <dbReference type="SAM" id="Phobius"/>
    </source>
</evidence>
<dbReference type="PANTHER" id="PTHR44936">
    <property type="entry name" value="SENSOR PROTEIN CREC"/>
    <property type="match status" value="1"/>
</dbReference>
<keyword evidence="10" id="KW-0812">Transmembrane</keyword>
<evidence type="ECO:0000256" key="2">
    <source>
        <dbReference type="ARBA" id="ARBA00004651"/>
    </source>
</evidence>
<accession>A0A2H9TAB9</accession>
<feature type="domain" description="Histidine kinase" evidence="11">
    <location>
        <begin position="312"/>
        <end position="526"/>
    </location>
</feature>
<dbReference type="SMART" id="SM00387">
    <property type="entry name" value="HATPase_c"/>
    <property type="match status" value="1"/>
</dbReference>
<dbReference type="EC" id="2.7.13.3" evidence="3"/>
<comment type="caution">
    <text evidence="13">The sequence shown here is derived from an EMBL/GenBank/DDBJ whole genome shotgun (WGS) entry which is preliminary data.</text>
</comment>
<evidence type="ECO:0000256" key="8">
    <source>
        <dbReference type="ARBA" id="ARBA00022777"/>
    </source>
</evidence>
<dbReference type="InterPro" id="IPR003594">
    <property type="entry name" value="HATPase_dom"/>
</dbReference>
<dbReference type="PRINTS" id="PR00344">
    <property type="entry name" value="BCTRLSENSOR"/>
</dbReference>
<feature type="domain" description="HAMP" evidence="12">
    <location>
        <begin position="252"/>
        <end position="304"/>
    </location>
</feature>
<dbReference type="InterPro" id="IPR004358">
    <property type="entry name" value="Sig_transdc_His_kin-like_C"/>
</dbReference>
<name>A0A2H9TAB9_9ZZZZ</name>
<dbReference type="InterPro" id="IPR036097">
    <property type="entry name" value="HisK_dim/P_sf"/>
</dbReference>
<dbReference type="AlphaFoldDB" id="A0A2H9TAB9"/>
<gene>
    <name evidence="13" type="primary">rstB</name>
    <name evidence="13" type="ORF">CI610_00860</name>
</gene>
<keyword evidence="6 13" id="KW-0808">Transferase</keyword>
<sequence>MSSIFLRIYGGLLFVVVLVSVLSGITATMINGTHLAQYREDILRGTFRLGSYSLQDKTLQEQQQWIRQWRHDLNIPFRILPIKDSFLSHKNRQQLRKGNIVINMLNDNKAKVYVYIKNETLLTGTVSPISDQVVAGTLALLQKQIQSVPAPRRLQELDTIASYAFNYPAVTLPAKNTVLSTVQMNLLHKGGFVMLLDNTKKTLLFYTQLPDSDRLIRLGPIRLPSFYSFEMLLIIGLFVLFSVSLAIYILVRDMEKRLRKLERATSRFSLNDFDVRVSMSNTDSIGRLAKAFNSMASHIQNLLQIQKEMIRGVSHELRTPLARLRFGMEMVKDAESAQERHNQLSGMDNDIQELDNLVDEFLTYANLEQTPSISLEHYNADHIIHQVVCDHRRLQNRVAIEHLPCRLPDKQQHAPLDQRYMHRAIQNLVGNACRYANTYIQVQLSDTKNHMVITVDDDGPGIPKEQRERIFTAFSRLDDSRTRKSGGYGLGLSIVNRIMFWHKGRVEVHDSPLGGSRFQLIWPKHFDQNHLHKKRL</sequence>
<dbReference type="InterPro" id="IPR003660">
    <property type="entry name" value="HAMP_dom"/>
</dbReference>
<dbReference type="SMART" id="SM00304">
    <property type="entry name" value="HAMP"/>
    <property type="match status" value="1"/>
</dbReference>
<keyword evidence="10" id="KW-1133">Transmembrane helix</keyword>
<dbReference type="InterPro" id="IPR005467">
    <property type="entry name" value="His_kinase_dom"/>
</dbReference>
<dbReference type="PANTHER" id="PTHR44936:SF10">
    <property type="entry name" value="SENSOR PROTEIN RSTB"/>
    <property type="match status" value="1"/>
</dbReference>
<dbReference type="Gene3D" id="3.30.565.10">
    <property type="entry name" value="Histidine kinase-like ATPase, C-terminal domain"/>
    <property type="match status" value="1"/>
</dbReference>
<reference evidence="13" key="1">
    <citation type="journal article" date="2017" name="Appl. Environ. Microbiol.">
        <title>Molecular characterization of an Endozoicomonas-like organism causing infection in king scallop Pecten maximus L.</title>
        <authorList>
            <person name="Cano I."/>
            <person name="van Aerle R."/>
            <person name="Ross S."/>
            <person name="Verner-Jeffreys D.W."/>
            <person name="Paley R.K."/>
            <person name="Rimmer G."/>
            <person name="Ryder D."/>
            <person name="Hooper P."/>
            <person name="Stone D."/>
            <person name="Feist S.W."/>
        </authorList>
    </citation>
    <scope>NUCLEOTIDE SEQUENCE</scope>
</reference>
<proteinExistence type="predicted"/>
<keyword evidence="8" id="KW-0418">Kinase</keyword>
<keyword evidence="7" id="KW-0547">Nucleotide-binding</keyword>
<evidence type="ECO:0000259" key="11">
    <source>
        <dbReference type="PROSITE" id="PS50109"/>
    </source>
</evidence>
<dbReference type="GO" id="GO:0005524">
    <property type="term" value="F:ATP binding"/>
    <property type="evidence" value="ECO:0007669"/>
    <property type="project" value="UniProtKB-KW"/>
</dbReference>
<feature type="transmembrane region" description="Helical" evidence="10">
    <location>
        <begin position="231"/>
        <end position="251"/>
    </location>
</feature>
<dbReference type="SMART" id="SM00388">
    <property type="entry name" value="HisKA"/>
    <property type="match status" value="1"/>
</dbReference>
<dbReference type="PROSITE" id="PS50109">
    <property type="entry name" value="HIS_KIN"/>
    <property type="match status" value="1"/>
</dbReference>
<dbReference type="SUPFAM" id="SSF158472">
    <property type="entry name" value="HAMP domain-like"/>
    <property type="match status" value="1"/>
</dbReference>
<evidence type="ECO:0000313" key="13">
    <source>
        <dbReference type="EMBL" id="PJE80172.1"/>
    </source>
</evidence>
<dbReference type="InterPro" id="IPR003661">
    <property type="entry name" value="HisK_dim/P_dom"/>
</dbReference>
<keyword evidence="4" id="KW-1003">Cell membrane</keyword>
<organism evidence="13">
    <name type="scientific">invertebrate metagenome</name>
    <dbReference type="NCBI Taxonomy" id="1711999"/>
    <lineage>
        <taxon>unclassified sequences</taxon>
        <taxon>metagenomes</taxon>
        <taxon>organismal metagenomes</taxon>
    </lineage>
</organism>
<dbReference type="EMBL" id="NSIT01000029">
    <property type="protein sequence ID" value="PJE80172.1"/>
    <property type="molecule type" value="Genomic_DNA"/>
</dbReference>
<dbReference type="Pfam" id="PF00672">
    <property type="entry name" value="HAMP"/>
    <property type="match status" value="1"/>
</dbReference>
<keyword evidence="9" id="KW-0067">ATP-binding</keyword>